<evidence type="ECO:0000256" key="1">
    <source>
        <dbReference type="SAM" id="SignalP"/>
    </source>
</evidence>
<dbReference type="EMBL" id="CP054140">
    <property type="protein sequence ID" value="QQG64814.1"/>
    <property type="molecule type" value="Genomic_DNA"/>
</dbReference>
<feature type="signal peptide" evidence="1">
    <location>
        <begin position="1"/>
        <end position="20"/>
    </location>
</feature>
<evidence type="ECO:0000313" key="2">
    <source>
        <dbReference type="EMBL" id="QQG64814.1"/>
    </source>
</evidence>
<feature type="chain" id="PRO_5032519254" evidence="1">
    <location>
        <begin position="21"/>
        <end position="205"/>
    </location>
</feature>
<dbReference type="KEGG" id="dog:HP555_02515"/>
<dbReference type="RefSeq" id="WP_199263646.1">
    <property type="nucleotide sequence ID" value="NZ_CP054140.1"/>
</dbReference>
<dbReference type="Proteomes" id="UP000596092">
    <property type="component" value="Chromosome"/>
</dbReference>
<dbReference type="InterPro" id="IPR032621">
    <property type="entry name" value="DUF4881"/>
</dbReference>
<keyword evidence="3" id="KW-1185">Reference proteome</keyword>
<reference evidence="2 3" key="1">
    <citation type="submission" date="2020-05" db="EMBL/GenBank/DDBJ databases">
        <title>Complete genome of Desulfobulbus oligotrophicus.</title>
        <authorList>
            <person name="Podar M."/>
        </authorList>
    </citation>
    <scope>NUCLEOTIDE SEQUENCE [LARGE SCALE GENOMIC DNA]</scope>
    <source>
        <strain evidence="2 3">Prop6</strain>
    </source>
</reference>
<name>A0A7T5VBH5_9BACT</name>
<protein>
    <submittedName>
        <fullName evidence="2">DUF4881 domain-containing protein</fullName>
    </submittedName>
</protein>
<dbReference type="AlphaFoldDB" id="A0A7T5VBH5"/>
<dbReference type="PROSITE" id="PS51257">
    <property type="entry name" value="PROKAR_LIPOPROTEIN"/>
    <property type="match status" value="1"/>
</dbReference>
<sequence length="205" mass="23182">MNCKHILISLAAATLAFSLAGCNKDDYPKIEQGRVIAFNKEAKEVTLLHDSAMDPRNPVYDVLPPALFKLPVDPAETGALPVAGQRLKLDVNKKIVVIFDTATQKIVELPITVVDLQQPVDKDHPLVYDKQTNKAKKFPVVDRDKKTVTIYSDRQKMLCTFSVPDQYLDYPESTWDAGDEVRLTYRTPGQSLRFMNITKTDIYKR</sequence>
<dbReference type="Pfam" id="PF16222">
    <property type="entry name" value="DUF4881"/>
    <property type="match status" value="1"/>
</dbReference>
<proteinExistence type="predicted"/>
<keyword evidence="1" id="KW-0732">Signal</keyword>
<organism evidence="2 3">
    <name type="scientific">Desulfobulbus oligotrophicus</name>
    <dbReference type="NCBI Taxonomy" id="1909699"/>
    <lineage>
        <taxon>Bacteria</taxon>
        <taxon>Pseudomonadati</taxon>
        <taxon>Thermodesulfobacteriota</taxon>
        <taxon>Desulfobulbia</taxon>
        <taxon>Desulfobulbales</taxon>
        <taxon>Desulfobulbaceae</taxon>
        <taxon>Desulfobulbus</taxon>
    </lineage>
</organism>
<accession>A0A7T5VBH5</accession>
<gene>
    <name evidence="2" type="ORF">HP555_02515</name>
</gene>
<evidence type="ECO:0000313" key="3">
    <source>
        <dbReference type="Proteomes" id="UP000596092"/>
    </source>
</evidence>